<dbReference type="RefSeq" id="WP_262434399.1">
    <property type="nucleotide sequence ID" value="NZ_JACRTF010000001.1"/>
</dbReference>
<keyword evidence="1" id="KW-0732">Signal</keyword>
<name>A0A926F731_9BACT</name>
<evidence type="ECO:0000313" key="2">
    <source>
        <dbReference type="EMBL" id="MBC8593257.1"/>
    </source>
</evidence>
<reference evidence="2" key="1">
    <citation type="submission" date="2020-08" db="EMBL/GenBank/DDBJ databases">
        <title>Genome public.</title>
        <authorList>
            <person name="Liu C."/>
            <person name="Sun Q."/>
        </authorList>
    </citation>
    <scope>NUCLEOTIDE SEQUENCE</scope>
    <source>
        <strain evidence="2">N12</strain>
    </source>
</reference>
<evidence type="ECO:0000313" key="3">
    <source>
        <dbReference type="Proteomes" id="UP000651085"/>
    </source>
</evidence>
<comment type="caution">
    <text evidence="2">The sequence shown here is derived from an EMBL/GenBank/DDBJ whole genome shotgun (WGS) entry which is preliminary data.</text>
</comment>
<dbReference type="Proteomes" id="UP000651085">
    <property type="component" value="Unassembled WGS sequence"/>
</dbReference>
<keyword evidence="3" id="KW-1185">Reference proteome</keyword>
<dbReference type="EMBL" id="JACRTF010000001">
    <property type="protein sequence ID" value="MBC8593257.1"/>
    <property type="molecule type" value="Genomic_DNA"/>
</dbReference>
<accession>A0A926F731</accession>
<evidence type="ECO:0000256" key="1">
    <source>
        <dbReference type="SAM" id="SignalP"/>
    </source>
</evidence>
<proteinExistence type="predicted"/>
<feature type="chain" id="PRO_5037341383" evidence="1">
    <location>
        <begin position="19"/>
        <end position="2020"/>
    </location>
</feature>
<protein>
    <submittedName>
        <fullName evidence="2">Uncharacterized protein</fullName>
    </submittedName>
</protein>
<sequence length="2020" mass="214101">MWKLLLWVCMLFPTYVAAQSQTVAKSIATPELPSIKRLVPIRTNDLRPTSQIEKADRHSAKTIEQGTLTMNDLLGAWIAQYPSLVPNQLPDAGNSVTITKVDDNTILLKNFWDTGVDLKAKVDFSQNTIAIPYQKAFTHKTYGDCDIRWVTVVEKQIQGSKTKDIMGTISKDGIEFTDSWGIFVTAGENANGIFGVYHDCTLIRGNATMSCDERDNSHIEYPVLLTQKSDNLLSVLNFADHGKSIEVILNEDQSFSIASQLAFRNNSNEDYYTYAVDWNAGTTGVFIYGNGDDHTLNWGPWTIQSEKYYIGNHINGKITTDITIKYPKLPVDTFEGEGTESNPYLIKGKDELVLLAYRVNNDKELIYGSANKHTKSYLGKYFKLANDIDLEDFRLDPIGNAWSQCFAGTFDGDGKTITGLNQSINSGIAGLFGRVDTAGIIKNLRLEKADIKSYVKWTGSIAGWCLGSIQNCQVSGTVQNQAQSVTGGIAGRATNISNCNFSGTVIGLEGCVGGIAGQIDGELSNSFSDATVIAASNSASIESCGGLVGALYLEQASVTNCYFAGTATVVGGTLYLGGIVGDCYKGNISQCYNVGTVAGIGLQGSTGGITGYLIGNITNCYNSGYVSQPAGKAVGGITGGINDNRNIMTGELVAHSTIRNCYTVGTVVAETAGYKPETETRETIGAIQQTAAPVIENVYYDKQMIDFGSQKYGMLTRQLTSASGPEGFPESAWIFAEGFYPRLKGLETGAIADLSVSAILLDETTPDNVYKVTKDFTLKLGGESTAGFYLDAGNGQGQLYSKGHAASLQDATTVHLTGNGKDTLFIANGKYTRSYILTITSTSDFEGEGTKANPFLIKTKADLIKLSELTSPEVKQAYRDTYFKMTNDIDLEYDEAFKGINVDPKDSNHQFYGHFDGGGFTLHRMKLTGVIWKTTPEDSEDGWGVPDNSNSNPFLGFIGRLGNGGSLSNLNIASDCTFEYWALSGAFVGSNYGGLIENCKNYADITAYSGTIGAICGTNSQLGEGTVRNCYNAGTIRAGYNCAAGIIGTNAGTVENCQNDGTIIVEKLSAFMPTAARTVAGGIVGTMNAYGKIALQNNVNTGTIQAEKRVGGICGYVSMSGSNGDVTIANNINYGTIITEDVASRGAFSGEFSASCQYVLDNNYYDGQLLPYGGSNNTRFEGINSVATSILTKGELSNFPAEIWEMNENRYPILKLFANEEKARDASQIIVQIATGENAGNLQSDITLHAPEGFSWSLKQGSAFTLDGSTVKVPESVEKVTYDTLIATSAHLTKAIILTKLPAVPLEGMGTAEAPYLIKSAEDWNALAEYIPVTYQNMEGKHIRLANDIDFKDKAFTPMAGDGITAFEGSMDGNEKSLNNISFKDDTQGYLGVFGRIGAKGMVSDLTIGEGSISSTKAHVGGLAGEVAGTLNNCVNRANVSTTSNYATGIAAIVKTSGKLTGCINYGEINAQTGYAAGIAAESEAGVSFEACGNEGNIEGTTTLGGIVAKANAVSCYECYNKGTITASKATAGGIIGTTTGKEDIRLTGCFNTADISATNNAAGIIGASSSTLCTIDNCHNAGNITTNATGSSAGTAGIIGVVAPASIISNCYNTGNITAEKCANVGGITGFAGAAKEETRIQIKQCYNEGTISALANNGGGICGNMTNFMTIENCYNTGSVEGTTYIGGISSNLGGANSIISNSWNAGAVTAQKNAAGGLFGTGNYPATITGCSNMGTISSTGDDEKTSCQVGGLAGMSKASFVNCYNSGRIDGKSQIGGLVGQAFNGSINQTTGVITYGTCFDHCYNSGEVTRLDTLSGNFVGDVNGKTWQYNLAEEVYALNEQSMAIDSIGTLISNAEMGKLDLGTGWLNGDDYTYPMLEGSVNDFAKISAAVVVLTDEDTPSNVTQDFFVGTPEGIVWNSSSEAITIDGNKISVKPGKLEEIILTATIGDLYKDINLKLNTPTGIETTADGKVVIKKEYYTVSGIKLIKEQPERGNIYIVVRTYDDGTTENVKERY</sequence>
<organism evidence="2 3">
    <name type="scientific">Jilunia laotingensis</name>
    <dbReference type="NCBI Taxonomy" id="2763675"/>
    <lineage>
        <taxon>Bacteria</taxon>
        <taxon>Pseudomonadati</taxon>
        <taxon>Bacteroidota</taxon>
        <taxon>Bacteroidia</taxon>
        <taxon>Bacteroidales</taxon>
        <taxon>Bacteroidaceae</taxon>
        <taxon>Jilunia</taxon>
    </lineage>
</organism>
<dbReference type="Gene3D" id="2.160.20.110">
    <property type="match status" value="4"/>
</dbReference>
<gene>
    <name evidence="2" type="ORF">H8744_08325</name>
</gene>
<feature type="signal peptide" evidence="1">
    <location>
        <begin position="1"/>
        <end position="18"/>
    </location>
</feature>